<feature type="signal peptide" evidence="1">
    <location>
        <begin position="1"/>
        <end position="21"/>
    </location>
</feature>
<dbReference type="Pfam" id="PF04392">
    <property type="entry name" value="ABC_sub_bind"/>
    <property type="match status" value="1"/>
</dbReference>
<evidence type="ECO:0000313" key="2">
    <source>
        <dbReference type="EMBL" id="MST86952.1"/>
    </source>
</evidence>
<dbReference type="CDD" id="cd06325">
    <property type="entry name" value="PBP1_ABC_unchar_transporter"/>
    <property type="match status" value="1"/>
</dbReference>
<organism evidence="2 3">
    <name type="scientific">Lactobacillus porci</name>
    <dbReference type="NCBI Taxonomy" id="2012477"/>
    <lineage>
        <taxon>Bacteria</taxon>
        <taxon>Bacillati</taxon>
        <taxon>Bacillota</taxon>
        <taxon>Bacilli</taxon>
        <taxon>Lactobacillales</taxon>
        <taxon>Lactobacillaceae</taxon>
        <taxon>Lactobacillus</taxon>
    </lineage>
</organism>
<dbReference type="OrthoDB" id="9776955at2"/>
<evidence type="ECO:0000313" key="3">
    <source>
        <dbReference type="Proteomes" id="UP000438120"/>
    </source>
</evidence>
<keyword evidence="3" id="KW-1185">Reference proteome</keyword>
<reference evidence="2 3" key="1">
    <citation type="submission" date="2019-08" db="EMBL/GenBank/DDBJ databases">
        <title>In-depth cultivation of the pig gut microbiome towards novel bacterial diversity and tailored functional studies.</title>
        <authorList>
            <person name="Wylensek D."/>
            <person name="Hitch T.C.A."/>
            <person name="Clavel T."/>
        </authorList>
    </citation>
    <scope>NUCLEOTIDE SEQUENCE [LARGE SCALE GENOMIC DNA]</scope>
    <source>
        <strain evidence="2 3">Bifido-178-WT-2B</strain>
    </source>
</reference>
<gene>
    <name evidence="2" type="ORF">FYJ62_04710</name>
</gene>
<dbReference type="PANTHER" id="PTHR35271:SF1">
    <property type="entry name" value="ABC TRANSPORTER, SUBSTRATE-BINDING LIPOPROTEIN"/>
    <property type="match status" value="1"/>
</dbReference>
<dbReference type="EMBL" id="VUMX01000009">
    <property type="protein sequence ID" value="MST86952.1"/>
    <property type="molecule type" value="Genomic_DNA"/>
</dbReference>
<comment type="caution">
    <text evidence="2">The sequence shown here is derived from an EMBL/GenBank/DDBJ whole genome shotgun (WGS) entry which is preliminary data.</text>
</comment>
<dbReference type="RefSeq" id="WP_154548228.1">
    <property type="nucleotide sequence ID" value="NZ_VUMX01000009.1"/>
</dbReference>
<proteinExistence type="predicted"/>
<feature type="chain" id="PRO_5039196246" evidence="1">
    <location>
        <begin position="22"/>
        <end position="336"/>
    </location>
</feature>
<dbReference type="Gene3D" id="3.40.50.2300">
    <property type="match status" value="2"/>
</dbReference>
<dbReference type="PROSITE" id="PS51257">
    <property type="entry name" value="PROKAR_LIPOPROTEIN"/>
    <property type="match status" value="1"/>
</dbReference>
<dbReference type="Proteomes" id="UP000438120">
    <property type="component" value="Unassembled WGS sequence"/>
</dbReference>
<dbReference type="AlphaFoldDB" id="A0A6A8MDU5"/>
<accession>A0A6A8MDU5</accession>
<name>A0A6A8MDU5_9LACO</name>
<evidence type="ECO:0000256" key="1">
    <source>
        <dbReference type="SAM" id="SignalP"/>
    </source>
</evidence>
<dbReference type="PANTHER" id="PTHR35271">
    <property type="entry name" value="ABC TRANSPORTER, SUBSTRATE-BINDING LIPOPROTEIN-RELATED"/>
    <property type="match status" value="1"/>
</dbReference>
<dbReference type="SUPFAM" id="SSF53822">
    <property type="entry name" value="Periplasmic binding protein-like I"/>
    <property type="match status" value="1"/>
</dbReference>
<sequence length="336" mass="35452">MRKLQRLAVVALTTVMALGSAGCVNSGSSSSSSKSTSSSTSNKHYKIGICQLVQHEALDAATKGFKAEVKKELGAKNVTFDEQNAQGDSSTASTICTNFASEKVDLILANATASLQAATAATKSIPILGTAVTNYQVALNLKKFNGTVGGNVSGTSDLAPLDKQEKMIKDFVPKAKKVGILYCSAEPNSKYQAKEVAKYAKKDGYKVTEYTFSDTNDVNSVTRQAASGSDVIYIPTDNTAASCAKTINNVALKAKVPIIAGEEGVMSKCGVATLSIDYYGLGKQTGKMAAEILSGKEKVAKMPVEYYTHPVKEYNPTICKELGIKVPAGYKAYKGS</sequence>
<keyword evidence="1" id="KW-0732">Signal</keyword>
<dbReference type="InterPro" id="IPR028082">
    <property type="entry name" value="Peripla_BP_I"/>
</dbReference>
<protein>
    <submittedName>
        <fullName evidence="2">ABC transporter substrate-binding protein</fullName>
    </submittedName>
</protein>
<dbReference type="InterPro" id="IPR007487">
    <property type="entry name" value="ABC_transpt-TYRBP-like"/>
</dbReference>